<protein>
    <recommendedName>
        <fullName evidence="7">N(4)-(beta-N-acetylglucosaminyl)-L-asparaginase</fullName>
        <ecNumber evidence="7">3.5.1.26</ecNumber>
    </recommendedName>
    <alternativeName>
        <fullName evidence="9">Aspartylglucosaminidase</fullName>
    </alternativeName>
    <alternativeName>
        <fullName evidence="8">Glycosylasparaginase</fullName>
    </alternativeName>
    <alternativeName>
        <fullName evidence="10">N4-(N-acetyl-beta-glucosaminyl)-L-asparagine amidase</fullName>
    </alternativeName>
</protein>
<feature type="signal peptide" evidence="15">
    <location>
        <begin position="1"/>
        <end position="21"/>
    </location>
</feature>
<name>T1KBF9_TETUR</name>
<dbReference type="InterPro" id="IPR029055">
    <property type="entry name" value="Ntn_hydrolases_N"/>
</dbReference>
<evidence type="ECO:0000256" key="4">
    <source>
        <dbReference type="ARBA" id="ARBA00022813"/>
    </source>
</evidence>
<evidence type="ECO:0000256" key="11">
    <source>
        <dbReference type="PIRSR" id="PIRSR600246-1"/>
    </source>
</evidence>
<dbReference type="EC" id="3.5.1.26" evidence="7"/>
<evidence type="ECO:0000256" key="7">
    <source>
        <dbReference type="ARBA" id="ARBA00066729"/>
    </source>
</evidence>
<dbReference type="GO" id="GO:0008233">
    <property type="term" value="F:peptidase activity"/>
    <property type="evidence" value="ECO:0007669"/>
    <property type="project" value="UniProtKB-KW"/>
</dbReference>
<feature type="binding site" evidence="12">
    <location>
        <begin position="233"/>
        <end position="236"/>
    </location>
    <ligand>
        <name>substrate</name>
    </ligand>
</feature>
<feature type="chain" id="PRO_5004581219" description="N(4)-(beta-N-acetylglucosaminyl)-L-asparaginase" evidence="15">
    <location>
        <begin position="22"/>
        <end position="357"/>
    </location>
</feature>
<evidence type="ECO:0000256" key="14">
    <source>
        <dbReference type="SAM" id="MobiDB-lite"/>
    </source>
</evidence>
<dbReference type="CDD" id="cd04513">
    <property type="entry name" value="Glycosylasparaginase"/>
    <property type="match status" value="1"/>
</dbReference>
<evidence type="ECO:0000256" key="9">
    <source>
        <dbReference type="ARBA" id="ARBA00079301"/>
    </source>
</evidence>
<dbReference type="AlphaFoldDB" id="T1KBF9"/>
<feature type="active site" description="Nucleophile" evidence="11">
    <location>
        <position position="205"/>
    </location>
</feature>
<evidence type="ECO:0000256" key="5">
    <source>
        <dbReference type="ARBA" id="ARBA00050421"/>
    </source>
</evidence>
<comment type="similarity">
    <text evidence="1">Belongs to the Ntn-hydrolase family.</text>
</comment>
<evidence type="ECO:0000256" key="15">
    <source>
        <dbReference type="SAM" id="SignalP"/>
    </source>
</evidence>
<feature type="binding site" evidence="12">
    <location>
        <begin position="256"/>
        <end position="259"/>
    </location>
    <ligand>
        <name>substrate</name>
    </ligand>
</feature>
<dbReference type="PANTHER" id="PTHR10188:SF6">
    <property type="entry name" value="N(4)-(BETA-N-ACETYLGLUCOSAMINYL)-L-ASPARAGINASE"/>
    <property type="match status" value="1"/>
</dbReference>
<dbReference type="Gene3D" id="3.60.20.30">
    <property type="entry name" value="(Glycosyl)asparaginase"/>
    <property type="match status" value="1"/>
</dbReference>
<sequence length="357" mass="38289">MDMKLLLLFIFALVHSGNTSSDNVLPLVINTWPFTDATTKAWQVISNKGSAIDAVEQGCSQCEIDQCDGTVGWGGSPDENGETTLDAMIIDATNYDIGAVGSLRRIKQAISVARKVMDHTNHTLLVGDQATQFAISMGFQETSLTSNNSKNIYRQWKEEQCQPNFWVNVLPDPTKQCGPYHPKSSSKLTQSIKAPKKSNEPNHDTIGMIVIDENGHISAGTSTNGLNHKIPGRVGDSPIPGAGAYAEKDVGAAAGTGDGDIAMRFAPAYQVVVNLRMGMSPTAAAKDAIDRMAVHYPNSMLALIAADAHGNFGAACNGIETFPFSVMNPNLSKITVYRVNCTNPIKPSPHPIDEAFL</sequence>
<dbReference type="STRING" id="32264.T1KBF9"/>
<evidence type="ECO:0000256" key="1">
    <source>
        <dbReference type="ARBA" id="ARBA00010872"/>
    </source>
</evidence>
<evidence type="ECO:0000256" key="2">
    <source>
        <dbReference type="ARBA" id="ARBA00022670"/>
    </source>
</evidence>
<organism evidence="16 17">
    <name type="scientific">Tetranychus urticae</name>
    <name type="common">Two-spotted spider mite</name>
    <dbReference type="NCBI Taxonomy" id="32264"/>
    <lineage>
        <taxon>Eukaryota</taxon>
        <taxon>Metazoa</taxon>
        <taxon>Ecdysozoa</taxon>
        <taxon>Arthropoda</taxon>
        <taxon>Chelicerata</taxon>
        <taxon>Arachnida</taxon>
        <taxon>Acari</taxon>
        <taxon>Acariformes</taxon>
        <taxon>Trombidiformes</taxon>
        <taxon>Prostigmata</taxon>
        <taxon>Eleutherengona</taxon>
        <taxon>Raphignathae</taxon>
        <taxon>Tetranychoidea</taxon>
        <taxon>Tetranychidae</taxon>
        <taxon>Tetranychus</taxon>
    </lineage>
</organism>
<keyword evidence="15" id="KW-0732">Signal</keyword>
<reference evidence="16" key="2">
    <citation type="submission" date="2015-06" db="UniProtKB">
        <authorList>
            <consortium name="EnsemblMetazoa"/>
        </authorList>
    </citation>
    <scope>IDENTIFICATION</scope>
</reference>
<evidence type="ECO:0000256" key="13">
    <source>
        <dbReference type="PIRSR" id="PIRSR600246-3"/>
    </source>
</evidence>
<dbReference type="EnsemblMetazoa" id="tetur08g03950.1">
    <property type="protein sequence ID" value="tetur08g03950.1"/>
    <property type="gene ID" value="tetur08g03950"/>
</dbReference>
<evidence type="ECO:0000256" key="12">
    <source>
        <dbReference type="PIRSR" id="PIRSR600246-2"/>
    </source>
</evidence>
<dbReference type="GO" id="GO:0006508">
    <property type="term" value="P:proteolysis"/>
    <property type="evidence" value="ECO:0007669"/>
    <property type="project" value="UniProtKB-KW"/>
</dbReference>
<evidence type="ECO:0000256" key="10">
    <source>
        <dbReference type="ARBA" id="ARBA00080645"/>
    </source>
</evidence>
<dbReference type="HOGENOM" id="CLU_021603_0_0_1"/>
<keyword evidence="4" id="KW-0068">Autocatalytic cleavage</keyword>
<comment type="catalytic activity">
    <reaction evidence="5">
        <text>N(4)-(beta-N-acetyl-D-glucosaminyl)-L-asparagine + H2O = N-acetyl-beta-D-glucosaminylamine + L-aspartate + H(+)</text>
        <dbReference type="Rhea" id="RHEA:11544"/>
        <dbReference type="ChEBI" id="CHEBI:15377"/>
        <dbReference type="ChEBI" id="CHEBI:15378"/>
        <dbReference type="ChEBI" id="CHEBI:15947"/>
        <dbReference type="ChEBI" id="CHEBI:29991"/>
        <dbReference type="ChEBI" id="CHEBI:58080"/>
        <dbReference type="EC" id="3.5.1.26"/>
    </reaction>
</comment>
<dbReference type="SUPFAM" id="SSF56235">
    <property type="entry name" value="N-terminal nucleophile aminohydrolases (Ntn hydrolases)"/>
    <property type="match status" value="1"/>
</dbReference>
<dbReference type="GO" id="GO:0003948">
    <property type="term" value="F:N4-(beta-N-acetylglucosaminyl)-L-asparaginase activity"/>
    <property type="evidence" value="ECO:0007669"/>
    <property type="project" value="UniProtKB-EC"/>
</dbReference>
<evidence type="ECO:0000256" key="6">
    <source>
        <dbReference type="ARBA" id="ARBA00053295"/>
    </source>
</evidence>
<accession>T1KBF9</accession>
<feature type="compositionally biased region" description="Polar residues" evidence="14">
    <location>
        <begin position="183"/>
        <end position="192"/>
    </location>
</feature>
<keyword evidence="2" id="KW-0645">Protease</keyword>
<dbReference type="KEGG" id="tut:107362717"/>
<evidence type="ECO:0000313" key="17">
    <source>
        <dbReference type="Proteomes" id="UP000015104"/>
    </source>
</evidence>
<proteinExistence type="inferred from homology"/>
<dbReference type="GO" id="GO:0005764">
    <property type="term" value="C:lysosome"/>
    <property type="evidence" value="ECO:0007669"/>
    <property type="project" value="TreeGrafter"/>
</dbReference>
<dbReference type="eggNOG" id="KOG1593">
    <property type="taxonomic scope" value="Eukaryota"/>
</dbReference>
<keyword evidence="3" id="KW-0378">Hydrolase</keyword>
<dbReference type="OrthoDB" id="188713at2759"/>
<gene>
    <name evidence="16" type="primary">107362717</name>
</gene>
<dbReference type="Proteomes" id="UP000015104">
    <property type="component" value="Unassembled WGS sequence"/>
</dbReference>
<dbReference type="Pfam" id="PF01112">
    <property type="entry name" value="Asparaginase_2"/>
    <property type="match status" value="1"/>
</dbReference>
<dbReference type="FunFam" id="3.60.20.30:FF:000003">
    <property type="entry name" value="N(4)-(Beta-N-acetylglucosaminyl)-L-asparaginase isoform X1"/>
    <property type="match status" value="1"/>
</dbReference>
<reference evidence="17" key="1">
    <citation type="submission" date="2011-08" db="EMBL/GenBank/DDBJ databases">
        <authorList>
            <person name="Rombauts S."/>
        </authorList>
    </citation>
    <scope>NUCLEOTIDE SEQUENCE</scope>
    <source>
        <strain evidence="17">London</strain>
    </source>
</reference>
<dbReference type="EMBL" id="CAEY01001948">
    <property type="status" value="NOT_ANNOTATED_CDS"/>
    <property type="molecule type" value="Genomic_DNA"/>
</dbReference>
<evidence type="ECO:0000256" key="3">
    <source>
        <dbReference type="ARBA" id="ARBA00022801"/>
    </source>
</evidence>
<evidence type="ECO:0000313" key="16">
    <source>
        <dbReference type="EnsemblMetazoa" id="tetur08g03950.1"/>
    </source>
</evidence>
<evidence type="ECO:0000256" key="8">
    <source>
        <dbReference type="ARBA" id="ARBA00078726"/>
    </source>
</evidence>
<feature type="region of interest" description="Disordered" evidence="14">
    <location>
        <begin position="178"/>
        <end position="203"/>
    </location>
</feature>
<feature type="site" description="Cleavage; by autolysis" evidence="13">
    <location>
        <begin position="204"/>
        <end position="205"/>
    </location>
</feature>
<dbReference type="OMA" id="YKPIINI"/>
<dbReference type="InterPro" id="IPR000246">
    <property type="entry name" value="Peptidase_T2"/>
</dbReference>
<dbReference type="PANTHER" id="PTHR10188">
    <property type="entry name" value="L-ASPARAGINASE"/>
    <property type="match status" value="1"/>
</dbReference>
<comment type="function">
    <text evidence="6">Cleaves the GlcNAc-Asn bond which joins oligosaccharides to the peptide of asparagine-linked glycoproteins.</text>
</comment>
<keyword evidence="17" id="KW-1185">Reference proteome</keyword>